<dbReference type="AlphaFoldDB" id="A0A511J3D2"/>
<proteinExistence type="predicted"/>
<dbReference type="PANTHER" id="PTHR43491:SF1">
    <property type="entry name" value="UDP-N-ACETYL-D-MANNOSAMINE DEHYDROGENASE"/>
    <property type="match status" value="1"/>
</dbReference>
<reference evidence="2 3" key="1">
    <citation type="submission" date="2019-07" db="EMBL/GenBank/DDBJ databases">
        <title>Whole genome shotgun sequence of Enterococcus villorum NBRC 100699.</title>
        <authorList>
            <person name="Hosoyama A."/>
            <person name="Uohara A."/>
            <person name="Ohji S."/>
            <person name="Ichikawa N."/>
        </authorList>
    </citation>
    <scope>NUCLEOTIDE SEQUENCE [LARGE SCALE GENOMIC DNA]</scope>
    <source>
        <strain evidence="2 3">NBRC 100699</strain>
    </source>
</reference>
<sequence>MPYYVVDKTIGALDTINKNLSDAKVLIVGLSYKDNIDDIRESPALDIYDLLMDAGAQVEVLDPFVTKFKDKSGQLVFVNQNAEEIDYQAYDVALILAKHQGIDYQRLLKESHAIVDMKHIYQQKNAKIFKIGG</sequence>
<dbReference type="Proteomes" id="UP000321830">
    <property type="component" value="Unassembled WGS sequence"/>
</dbReference>
<organism evidence="2 3">
    <name type="scientific">Enterococcus villorum</name>
    <dbReference type="NCBI Taxonomy" id="112904"/>
    <lineage>
        <taxon>Bacteria</taxon>
        <taxon>Bacillati</taxon>
        <taxon>Bacillota</taxon>
        <taxon>Bacilli</taxon>
        <taxon>Lactobacillales</taxon>
        <taxon>Enterococcaceae</taxon>
        <taxon>Enterococcus</taxon>
    </lineage>
</organism>
<dbReference type="RefSeq" id="WP_010750676.1">
    <property type="nucleotide sequence ID" value="NZ_BJWF01000025.1"/>
</dbReference>
<dbReference type="GO" id="GO:0016628">
    <property type="term" value="F:oxidoreductase activity, acting on the CH-CH group of donors, NAD or NADP as acceptor"/>
    <property type="evidence" value="ECO:0007669"/>
    <property type="project" value="InterPro"/>
</dbReference>
<dbReference type="PIRSF" id="PIRSF000124">
    <property type="entry name" value="UDPglc_GDPman_dh"/>
    <property type="match status" value="1"/>
</dbReference>
<dbReference type="Pfam" id="PF03720">
    <property type="entry name" value="UDPG_MGDP_dh_C"/>
    <property type="match status" value="1"/>
</dbReference>
<name>A0A511J3D2_9ENTE</name>
<evidence type="ECO:0000313" key="2">
    <source>
        <dbReference type="EMBL" id="GEL92526.1"/>
    </source>
</evidence>
<dbReference type="GO" id="GO:0000271">
    <property type="term" value="P:polysaccharide biosynthetic process"/>
    <property type="evidence" value="ECO:0007669"/>
    <property type="project" value="InterPro"/>
</dbReference>
<dbReference type="GO" id="GO:0016616">
    <property type="term" value="F:oxidoreductase activity, acting on the CH-OH group of donors, NAD or NADP as acceptor"/>
    <property type="evidence" value="ECO:0007669"/>
    <property type="project" value="InterPro"/>
</dbReference>
<evidence type="ECO:0000313" key="3">
    <source>
        <dbReference type="Proteomes" id="UP000321830"/>
    </source>
</evidence>
<dbReference type="SUPFAM" id="SSF52413">
    <property type="entry name" value="UDP-glucose/GDP-mannose dehydrogenase C-terminal domain"/>
    <property type="match status" value="1"/>
</dbReference>
<evidence type="ECO:0000259" key="1">
    <source>
        <dbReference type="SMART" id="SM00984"/>
    </source>
</evidence>
<dbReference type="InterPro" id="IPR028359">
    <property type="entry name" value="UDP_ManNAc/GlcNAc_DH"/>
</dbReference>
<feature type="domain" description="UDP-glucose/GDP-mannose dehydrogenase C-terminal" evidence="1">
    <location>
        <begin position="26"/>
        <end position="123"/>
    </location>
</feature>
<dbReference type="PANTHER" id="PTHR43491">
    <property type="entry name" value="UDP-N-ACETYL-D-MANNOSAMINE DEHYDROGENASE"/>
    <property type="match status" value="1"/>
</dbReference>
<gene>
    <name evidence="2" type="ORF">EVI01_18630</name>
</gene>
<dbReference type="SMART" id="SM00984">
    <property type="entry name" value="UDPG_MGDP_dh_C"/>
    <property type="match status" value="1"/>
</dbReference>
<dbReference type="Gene3D" id="3.40.50.720">
    <property type="entry name" value="NAD(P)-binding Rossmann-like Domain"/>
    <property type="match status" value="1"/>
</dbReference>
<dbReference type="InterPro" id="IPR017476">
    <property type="entry name" value="UDP-Glc/GDP-Man"/>
</dbReference>
<dbReference type="EMBL" id="BJWF01000025">
    <property type="protein sequence ID" value="GEL92526.1"/>
    <property type="molecule type" value="Genomic_DNA"/>
</dbReference>
<dbReference type="InterPro" id="IPR014027">
    <property type="entry name" value="UDP-Glc/GDP-Man_DH_C"/>
</dbReference>
<comment type="caution">
    <text evidence="2">The sequence shown here is derived from an EMBL/GenBank/DDBJ whole genome shotgun (WGS) entry which is preliminary data.</text>
</comment>
<accession>A0A511J3D2</accession>
<dbReference type="InterPro" id="IPR036220">
    <property type="entry name" value="UDP-Glc/GDP-Man_DH_C_sf"/>
</dbReference>
<dbReference type="GO" id="GO:0051287">
    <property type="term" value="F:NAD binding"/>
    <property type="evidence" value="ECO:0007669"/>
    <property type="project" value="InterPro"/>
</dbReference>
<protein>
    <recommendedName>
        <fullName evidence="1">UDP-glucose/GDP-mannose dehydrogenase C-terminal domain-containing protein</fullName>
    </recommendedName>
</protein>
<dbReference type="PIRSF" id="PIRSF500136">
    <property type="entry name" value="UDP_ManNAc_DH"/>
    <property type="match status" value="1"/>
</dbReference>